<dbReference type="InterPro" id="IPR027417">
    <property type="entry name" value="P-loop_NTPase"/>
</dbReference>
<dbReference type="GO" id="GO:0005524">
    <property type="term" value="F:ATP binding"/>
    <property type="evidence" value="ECO:0007669"/>
    <property type="project" value="UniProtKB-KW"/>
</dbReference>
<evidence type="ECO:0000256" key="2">
    <source>
        <dbReference type="ARBA" id="ARBA00022448"/>
    </source>
</evidence>
<reference evidence="6 7" key="1">
    <citation type="submission" date="2018-06" db="EMBL/GenBank/DDBJ databases">
        <title>Phytoactinopolyspora halophila sp. nov., a novel halophilic actinomycete isolated from a saline soil in China.</title>
        <authorList>
            <person name="Tang S.-K."/>
        </authorList>
    </citation>
    <scope>NUCLEOTIDE SEQUENCE [LARGE SCALE GENOMIC DNA]</scope>
    <source>
        <strain evidence="6 7">YIM 96934</strain>
    </source>
</reference>
<dbReference type="Pfam" id="PF00005">
    <property type="entry name" value="ABC_tran"/>
    <property type="match status" value="1"/>
</dbReference>
<comment type="similarity">
    <text evidence="1">Belongs to the ABC transporter superfamily.</text>
</comment>
<evidence type="ECO:0000313" key="7">
    <source>
        <dbReference type="Proteomes" id="UP000250462"/>
    </source>
</evidence>
<dbReference type="SMART" id="SM00382">
    <property type="entry name" value="AAA"/>
    <property type="match status" value="1"/>
</dbReference>
<keyword evidence="7" id="KW-1185">Reference proteome</keyword>
<dbReference type="OrthoDB" id="9804819at2"/>
<feature type="domain" description="ABC transporter" evidence="5">
    <location>
        <begin position="13"/>
        <end position="243"/>
    </location>
</feature>
<accession>A0A329QBU0</accession>
<organism evidence="6 7">
    <name type="scientific">Phytoactinopolyspora halophila</name>
    <dbReference type="NCBI Taxonomy" id="1981511"/>
    <lineage>
        <taxon>Bacteria</taxon>
        <taxon>Bacillati</taxon>
        <taxon>Actinomycetota</taxon>
        <taxon>Actinomycetes</taxon>
        <taxon>Jiangellales</taxon>
        <taxon>Jiangellaceae</taxon>
        <taxon>Phytoactinopolyspora</taxon>
    </lineage>
</organism>
<keyword evidence="4 6" id="KW-0067">ATP-binding</keyword>
<evidence type="ECO:0000313" key="6">
    <source>
        <dbReference type="EMBL" id="RAW09833.1"/>
    </source>
</evidence>
<dbReference type="SUPFAM" id="SSF52540">
    <property type="entry name" value="P-loop containing nucleoside triphosphate hydrolases"/>
    <property type="match status" value="1"/>
</dbReference>
<comment type="caution">
    <text evidence="6">The sequence shown here is derived from an EMBL/GenBank/DDBJ whole genome shotgun (WGS) entry which is preliminary data.</text>
</comment>
<dbReference type="EMBL" id="QMIG01000034">
    <property type="protein sequence ID" value="RAW09833.1"/>
    <property type="molecule type" value="Genomic_DNA"/>
</dbReference>
<protein>
    <submittedName>
        <fullName evidence="6">ABC transporter ATP-binding protein</fullName>
    </submittedName>
</protein>
<sequence length="272" mass="28233">MISSAIVAGVPAVEVADLTVRYRRRVALDAVSMRLSGGIVGVLGPNGAGKTSLLSVLATVSRPDAGRATVHGRDVSSAVARSAARELIGWLPQRFDLSGSMTVQDTVAYAAWSHGVPVADCARAAIEALSVVDLEERATDRVRRLSGGQRQRLGLAAAIAHEPPVLLLDEPTVGLDPSQRVRLRHYLRAISTGRTIIVATHLIEDGAQLCDELVVLRAGTVAYHGSPQALADSVAEEGAGEDGSGVGGAGAPVLSTPLERAYERLVGSEDAG</sequence>
<dbReference type="InterPro" id="IPR003593">
    <property type="entry name" value="AAA+_ATPase"/>
</dbReference>
<dbReference type="Proteomes" id="UP000250462">
    <property type="component" value="Unassembled WGS sequence"/>
</dbReference>
<evidence type="ECO:0000256" key="1">
    <source>
        <dbReference type="ARBA" id="ARBA00005417"/>
    </source>
</evidence>
<dbReference type="InterPro" id="IPR003439">
    <property type="entry name" value="ABC_transporter-like_ATP-bd"/>
</dbReference>
<dbReference type="PANTHER" id="PTHR43335:SF2">
    <property type="entry name" value="ABC TRANSPORTER, ATP-BINDING PROTEIN"/>
    <property type="match status" value="1"/>
</dbReference>
<dbReference type="GO" id="GO:0016887">
    <property type="term" value="F:ATP hydrolysis activity"/>
    <property type="evidence" value="ECO:0007669"/>
    <property type="project" value="InterPro"/>
</dbReference>
<dbReference type="Gene3D" id="3.40.50.300">
    <property type="entry name" value="P-loop containing nucleotide triphosphate hydrolases"/>
    <property type="match status" value="1"/>
</dbReference>
<evidence type="ECO:0000256" key="4">
    <source>
        <dbReference type="ARBA" id="ARBA00022840"/>
    </source>
</evidence>
<keyword evidence="3" id="KW-0547">Nucleotide-binding</keyword>
<keyword evidence="2" id="KW-0813">Transport</keyword>
<gene>
    <name evidence="6" type="ORF">DPM12_20020</name>
</gene>
<proteinExistence type="inferred from homology"/>
<dbReference type="PANTHER" id="PTHR43335">
    <property type="entry name" value="ABC TRANSPORTER, ATP-BINDING PROTEIN"/>
    <property type="match status" value="1"/>
</dbReference>
<dbReference type="PROSITE" id="PS00211">
    <property type="entry name" value="ABC_TRANSPORTER_1"/>
    <property type="match status" value="1"/>
</dbReference>
<dbReference type="AlphaFoldDB" id="A0A329QBU0"/>
<dbReference type="InterPro" id="IPR017871">
    <property type="entry name" value="ABC_transporter-like_CS"/>
</dbReference>
<dbReference type="PROSITE" id="PS50893">
    <property type="entry name" value="ABC_TRANSPORTER_2"/>
    <property type="match status" value="1"/>
</dbReference>
<evidence type="ECO:0000256" key="3">
    <source>
        <dbReference type="ARBA" id="ARBA00022741"/>
    </source>
</evidence>
<evidence type="ECO:0000259" key="5">
    <source>
        <dbReference type="PROSITE" id="PS50893"/>
    </source>
</evidence>
<name>A0A329QBU0_9ACTN</name>